<feature type="site" description="Cleavage; by autolysis" evidence="2">
    <location>
        <begin position="244"/>
        <end position="245"/>
    </location>
</feature>
<proteinExistence type="predicted"/>
<evidence type="ECO:0000256" key="3">
    <source>
        <dbReference type="SAM" id="MobiDB-lite"/>
    </source>
</evidence>
<evidence type="ECO:0000256" key="2">
    <source>
        <dbReference type="PIRSR" id="PIRSR600246-3"/>
    </source>
</evidence>
<dbReference type="PANTHER" id="PTHR10188:SF8">
    <property type="entry name" value="THREONINE ASPARTASE 1"/>
    <property type="match status" value="1"/>
</dbReference>
<dbReference type="GO" id="GO:0051604">
    <property type="term" value="P:protein maturation"/>
    <property type="evidence" value="ECO:0007669"/>
    <property type="project" value="TreeGrafter"/>
</dbReference>
<protein>
    <submittedName>
        <fullName evidence="4">Uncharacterized protein</fullName>
    </submittedName>
</protein>
<dbReference type="EMBL" id="JANBQB010000009">
    <property type="protein sequence ID" value="KAJ1984841.1"/>
    <property type="molecule type" value="Genomic_DNA"/>
</dbReference>
<evidence type="ECO:0000256" key="1">
    <source>
        <dbReference type="PIRSR" id="PIRSR600246-1"/>
    </source>
</evidence>
<gene>
    <name evidence="4" type="ORF">H4R34_000380</name>
</gene>
<dbReference type="Pfam" id="PF01112">
    <property type="entry name" value="Asparaginase_2"/>
    <property type="match status" value="1"/>
</dbReference>
<accession>A0A9W8EBB7</accession>
<dbReference type="PANTHER" id="PTHR10188">
    <property type="entry name" value="L-ASPARAGINASE"/>
    <property type="match status" value="1"/>
</dbReference>
<evidence type="ECO:0000313" key="4">
    <source>
        <dbReference type="EMBL" id="KAJ1984841.1"/>
    </source>
</evidence>
<evidence type="ECO:0000313" key="5">
    <source>
        <dbReference type="Proteomes" id="UP001151582"/>
    </source>
</evidence>
<keyword evidence="5" id="KW-1185">Reference proteome</keyword>
<dbReference type="OrthoDB" id="77601at2759"/>
<dbReference type="Gene3D" id="3.60.20.30">
    <property type="entry name" value="(Glycosyl)asparaginase"/>
    <property type="match status" value="1"/>
</dbReference>
<dbReference type="GO" id="GO:0005737">
    <property type="term" value="C:cytoplasm"/>
    <property type="evidence" value="ECO:0007669"/>
    <property type="project" value="TreeGrafter"/>
</dbReference>
<dbReference type="InterPro" id="IPR029055">
    <property type="entry name" value="Ntn_hydrolases_N"/>
</dbReference>
<name>A0A9W8EBB7_9FUNG</name>
<comment type="caution">
    <text evidence="4">The sequence shown here is derived from an EMBL/GenBank/DDBJ whole genome shotgun (WGS) entry which is preliminary data.</text>
</comment>
<dbReference type="CDD" id="cd04514">
    <property type="entry name" value="Taspase1_like"/>
    <property type="match status" value="1"/>
</dbReference>
<sequence>MAVASFDDTEHQVSPEALEQLGRDPGILEALQSETTQQIIVAILNSTAPEQTLEEAIRDLPEFDAFKERLLMAQRAATTALPMKNITSGPATGSTEAVRAAIAALEDSEYTNAGYGSNLNLEGFVECDASIMDGATGAFGAVGATTRLLNPIDTATLVLKHEQQQILSHGRVPPLFLVSTGAESWASKHGVCLLDSGNQLVSAREKFNHYHHCLAKPEPRGPLMAKPISQSQEPGFMTEDQLCDTVGAVCIDAAGNIAAGVSSGGIALKHPGRIGEMLATSPNPYDVFSPLLQSGFLDVKTLDHYPFKQVGFIAVCSLASENGAFDRDLFYAHTTESMAMGYYNELMPQPKCFISRKRNSTDQPAPYECGIKGFSAAVMRQHAARRMHRQQSTNPTTPSPTPH</sequence>
<feature type="region of interest" description="Disordered" evidence="3">
    <location>
        <begin position="382"/>
        <end position="403"/>
    </location>
</feature>
<reference evidence="4" key="1">
    <citation type="submission" date="2022-07" db="EMBL/GenBank/DDBJ databases">
        <title>Phylogenomic reconstructions and comparative analyses of Kickxellomycotina fungi.</title>
        <authorList>
            <person name="Reynolds N.K."/>
            <person name="Stajich J.E."/>
            <person name="Barry K."/>
            <person name="Grigoriev I.V."/>
            <person name="Crous P."/>
            <person name="Smith M.E."/>
        </authorList>
    </citation>
    <scope>NUCLEOTIDE SEQUENCE</scope>
    <source>
        <strain evidence="4">RSA 567</strain>
    </source>
</reference>
<dbReference type="AlphaFoldDB" id="A0A9W8EBB7"/>
<feature type="active site" description="Nucleophile" evidence="1">
    <location>
        <position position="245"/>
    </location>
</feature>
<organism evidence="4 5">
    <name type="scientific">Dimargaris verticillata</name>
    <dbReference type="NCBI Taxonomy" id="2761393"/>
    <lineage>
        <taxon>Eukaryota</taxon>
        <taxon>Fungi</taxon>
        <taxon>Fungi incertae sedis</taxon>
        <taxon>Zoopagomycota</taxon>
        <taxon>Kickxellomycotina</taxon>
        <taxon>Dimargaritomycetes</taxon>
        <taxon>Dimargaritales</taxon>
        <taxon>Dimargaritaceae</taxon>
        <taxon>Dimargaris</taxon>
    </lineage>
</organism>
<dbReference type="InterPro" id="IPR037464">
    <property type="entry name" value="Taspase1"/>
</dbReference>
<dbReference type="SUPFAM" id="SSF56235">
    <property type="entry name" value="N-terminal nucleophile aminohydrolases (Ntn hydrolases)"/>
    <property type="match status" value="1"/>
</dbReference>
<dbReference type="Proteomes" id="UP001151582">
    <property type="component" value="Unassembled WGS sequence"/>
</dbReference>
<dbReference type="InterPro" id="IPR000246">
    <property type="entry name" value="Peptidase_T2"/>
</dbReference>
<dbReference type="GO" id="GO:0004298">
    <property type="term" value="F:threonine-type endopeptidase activity"/>
    <property type="evidence" value="ECO:0007669"/>
    <property type="project" value="InterPro"/>
</dbReference>